<dbReference type="SUPFAM" id="SSF56059">
    <property type="entry name" value="Glutathione synthetase ATP-binding domain-like"/>
    <property type="match status" value="1"/>
</dbReference>
<dbReference type="Pfam" id="PF13535">
    <property type="entry name" value="ATP-grasp_4"/>
    <property type="match status" value="1"/>
</dbReference>
<evidence type="ECO:0000313" key="6">
    <source>
        <dbReference type="EMBL" id="ALG09664.1"/>
    </source>
</evidence>
<sequence>MTGKAPALVIMTGLKMIIRHLRLVEYARELDVVPIMVFSAGGDLKRLRELTGQPDHPLSGLGELWPVPDSTVGGVLGSVQDLLERYDVRGVLSCGEYFVEPAAALADVLGLPGPGWSAAASSRNKLLQRYALPDHSPGWRVIHPSARSSVAGLELPWNGPLVVKPVGRMSSSGVRQLASAADLAAAVGGYPADETLLIEQRVVGAEFSVESLVQGGEPRWSGITGKSTNEDGGGTFVEMSHTIPPVGLPAADAAELTKVNAEVLRRLEVRDAITHAEYRVGDRGVTLMEVALRVPGDGISVLWHLATGASMEERIVDLAIGRDVSYPEPVRRGRHVYLDHPHGTLVDVRADGTPVSWTTRDERWPRLHATDRDAPPRSCAVLVSKVPGDELGTIADSDARSASVLVDAPLDADIDEVTAAACDGVEIIVG</sequence>
<name>A0A0N9I0X4_9PSEU</name>
<dbReference type="RefSeq" id="WP_054291568.1">
    <property type="nucleotide sequence ID" value="NZ_CP012752.1"/>
</dbReference>
<keyword evidence="3 4" id="KW-0067">ATP-binding</keyword>
<dbReference type="PANTHER" id="PTHR43585">
    <property type="entry name" value="FUMIPYRROLE BIOSYNTHESIS PROTEIN C"/>
    <property type="match status" value="1"/>
</dbReference>
<dbReference type="InterPro" id="IPR011761">
    <property type="entry name" value="ATP-grasp"/>
</dbReference>
<evidence type="ECO:0000256" key="3">
    <source>
        <dbReference type="ARBA" id="ARBA00022840"/>
    </source>
</evidence>
<evidence type="ECO:0000259" key="5">
    <source>
        <dbReference type="PROSITE" id="PS50975"/>
    </source>
</evidence>
<keyword evidence="1" id="KW-0436">Ligase</keyword>
<accession>A0A0N9I0X4</accession>
<keyword evidence="7" id="KW-1185">Reference proteome</keyword>
<dbReference type="OrthoDB" id="24041at2"/>
<reference evidence="6 7" key="1">
    <citation type="submission" date="2015-07" db="EMBL/GenBank/DDBJ databases">
        <title>Genome sequencing of Kibdelosporangium phytohabitans.</title>
        <authorList>
            <person name="Qin S."/>
            <person name="Xing K."/>
        </authorList>
    </citation>
    <scope>NUCLEOTIDE SEQUENCE [LARGE SCALE GENOMIC DNA]</scope>
    <source>
        <strain evidence="6 7">KLBMP1111</strain>
    </source>
</reference>
<dbReference type="STRING" id="860235.AOZ06_24625"/>
<proteinExistence type="predicted"/>
<dbReference type="InterPro" id="IPR052032">
    <property type="entry name" value="ATP-dep_AA_Ligase"/>
</dbReference>
<dbReference type="Proteomes" id="UP000063699">
    <property type="component" value="Chromosome"/>
</dbReference>
<evidence type="ECO:0000256" key="2">
    <source>
        <dbReference type="ARBA" id="ARBA00022741"/>
    </source>
</evidence>
<organism evidence="6 7">
    <name type="scientific">Kibdelosporangium phytohabitans</name>
    <dbReference type="NCBI Taxonomy" id="860235"/>
    <lineage>
        <taxon>Bacteria</taxon>
        <taxon>Bacillati</taxon>
        <taxon>Actinomycetota</taxon>
        <taxon>Actinomycetes</taxon>
        <taxon>Pseudonocardiales</taxon>
        <taxon>Pseudonocardiaceae</taxon>
        <taxon>Kibdelosporangium</taxon>
    </lineage>
</organism>
<dbReference type="GO" id="GO:0046872">
    <property type="term" value="F:metal ion binding"/>
    <property type="evidence" value="ECO:0007669"/>
    <property type="project" value="InterPro"/>
</dbReference>
<dbReference type="PROSITE" id="PS50975">
    <property type="entry name" value="ATP_GRASP"/>
    <property type="match status" value="1"/>
</dbReference>
<dbReference type="Gene3D" id="3.30.470.20">
    <property type="entry name" value="ATP-grasp fold, B domain"/>
    <property type="match status" value="1"/>
</dbReference>
<dbReference type="AlphaFoldDB" id="A0A0N9I0X4"/>
<keyword evidence="2 4" id="KW-0547">Nucleotide-binding</keyword>
<dbReference type="EMBL" id="CP012752">
    <property type="protein sequence ID" value="ALG09664.1"/>
    <property type="molecule type" value="Genomic_DNA"/>
</dbReference>
<dbReference type="Gene3D" id="3.40.50.20">
    <property type="match status" value="1"/>
</dbReference>
<evidence type="ECO:0000256" key="4">
    <source>
        <dbReference type="PROSITE-ProRule" id="PRU00409"/>
    </source>
</evidence>
<evidence type="ECO:0000256" key="1">
    <source>
        <dbReference type="ARBA" id="ARBA00022598"/>
    </source>
</evidence>
<dbReference type="GO" id="GO:0016874">
    <property type="term" value="F:ligase activity"/>
    <property type="evidence" value="ECO:0007669"/>
    <property type="project" value="UniProtKB-KW"/>
</dbReference>
<protein>
    <recommendedName>
        <fullName evidence="5">ATP-grasp domain-containing protein</fullName>
    </recommendedName>
</protein>
<gene>
    <name evidence="6" type="ORF">AOZ06_24625</name>
</gene>
<dbReference type="GO" id="GO:0005524">
    <property type="term" value="F:ATP binding"/>
    <property type="evidence" value="ECO:0007669"/>
    <property type="project" value="UniProtKB-UniRule"/>
</dbReference>
<dbReference type="KEGG" id="kphy:AOZ06_24625"/>
<feature type="domain" description="ATP-grasp" evidence="5">
    <location>
        <begin position="124"/>
        <end position="320"/>
    </location>
</feature>
<evidence type="ECO:0000313" key="7">
    <source>
        <dbReference type="Proteomes" id="UP000063699"/>
    </source>
</evidence>
<dbReference type="PANTHER" id="PTHR43585:SF2">
    <property type="entry name" value="ATP-GRASP ENZYME FSQD"/>
    <property type="match status" value="1"/>
</dbReference>